<feature type="domain" description="Alpha-L-glutamate ligase-related protein ATP-grasp" evidence="1">
    <location>
        <begin position="76"/>
        <end position="293"/>
    </location>
</feature>
<evidence type="ECO:0000313" key="2">
    <source>
        <dbReference type="EMBL" id="TGV03931.1"/>
    </source>
</evidence>
<dbReference type="InterPro" id="IPR039523">
    <property type="entry name" value="RimK-rel_E_lig_ATP-grasp"/>
</dbReference>
<sequence length="301" mass="34811">MISRLKHFSVFFSDEDKKNWFTIIKEIIQFSSYKKVLPTDYFRKYLYRKGVTDIKSYLSFKEFNNILLSKKLVFPVITTLLENKLIFSIMCEQYKITTPKLLGYNHKNSFFLNKKNSLVSNKKELVNFFQKIFAANKTHTIFLKPIDGISGKGCILLKQETINNQIDECAHALFNNSYIHQEYINQHHKINSIYSSSINTIRIVTYINKLNEIHVLSSFMRFGVGDKITDNTGSGGFFISVNHDTGTLEGVARQEITKGGKTFTKHPNTNIELEGFIIPYYKESCELVKLATSYFPNRIIG</sequence>
<dbReference type="SUPFAM" id="SSF56059">
    <property type="entry name" value="Glutathione synthetase ATP-binding domain-like"/>
    <property type="match status" value="1"/>
</dbReference>
<protein>
    <recommendedName>
        <fullName evidence="1">Alpha-L-glutamate ligase-related protein ATP-grasp domain-containing protein</fullName>
    </recommendedName>
</protein>
<proteinExistence type="predicted"/>
<dbReference type="AlphaFoldDB" id="A0A4S1DZX1"/>
<gene>
    <name evidence="2" type="ORF">EM932_03825</name>
</gene>
<dbReference type="EMBL" id="SRSO01000004">
    <property type="protein sequence ID" value="TGV03931.1"/>
    <property type="molecule type" value="Genomic_DNA"/>
</dbReference>
<reference evidence="2 3" key="1">
    <citation type="submission" date="2019-04" db="EMBL/GenBank/DDBJ databases">
        <authorList>
            <person name="Liu A."/>
        </authorList>
    </citation>
    <scope>NUCLEOTIDE SEQUENCE [LARGE SCALE GENOMIC DNA]</scope>
    <source>
        <strain evidence="2 3">RZ03</strain>
    </source>
</reference>
<comment type="caution">
    <text evidence="2">The sequence shown here is derived from an EMBL/GenBank/DDBJ whole genome shotgun (WGS) entry which is preliminary data.</text>
</comment>
<dbReference type="Pfam" id="PF14397">
    <property type="entry name" value="ATPgrasp_ST"/>
    <property type="match status" value="1"/>
</dbReference>
<accession>A0A4S1DZX1</accession>
<evidence type="ECO:0000313" key="3">
    <source>
        <dbReference type="Proteomes" id="UP000307602"/>
    </source>
</evidence>
<evidence type="ECO:0000259" key="1">
    <source>
        <dbReference type="Pfam" id="PF14397"/>
    </source>
</evidence>
<dbReference type="Proteomes" id="UP000307602">
    <property type="component" value="Unassembled WGS sequence"/>
</dbReference>
<name>A0A4S1DZX1_9FLAO</name>
<organism evidence="2 3">
    <name type="scientific">Flavivirga rizhaonensis</name>
    <dbReference type="NCBI Taxonomy" id="2559571"/>
    <lineage>
        <taxon>Bacteria</taxon>
        <taxon>Pseudomonadati</taxon>
        <taxon>Bacteroidota</taxon>
        <taxon>Flavobacteriia</taxon>
        <taxon>Flavobacteriales</taxon>
        <taxon>Flavobacteriaceae</taxon>
        <taxon>Flavivirga</taxon>
    </lineage>
</organism>
<dbReference type="OrthoDB" id="6315394at2"/>
<keyword evidence="3" id="KW-1185">Reference proteome</keyword>
<dbReference type="RefSeq" id="WP_135875674.1">
    <property type="nucleotide sequence ID" value="NZ_SRSO01000004.1"/>
</dbReference>